<keyword evidence="3" id="KW-1185">Reference proteome</keyword>
<dbReference type="PANTHER" id="PTHR42705">
    <property type="entry name" value="BIFUNCTIONAL NON-HOMOLOGOUS END JOINING PROTEIN LIGD"/>
    <property type="match status" value="1"/>
</dbReference>
<dbReference type="InterPro" id="IPR014145">
    <property type="entry name" value="LigD_pol_dom"/>
</dbReference>
<dbReference type="Gene3D" id="3.90.920.10">
    <property type="entry name" value="DNA primase, PRIM domain"/>
    <property type="match status" value="1"/>
</dbReference>
<dbReference type="RefSeq" id="WP_136778895.1">
    <property type="nucleotide sequence ID" value="NZ_SUPK01000008.1"/>
</dbReference>
<dbReference type="EMBL" id="SUPK01000008">
    <property type="protein sequence ID" value="TJY40705.1"/>
    <property type="molecule type" value="Genomic_DNA"/>
</dbReference>
<dbReference type="AlphaFoldDB" id="A0A4U0F7P2"/>
<reference evidence="2 3" key="1">
    <citation type="submission" date="2019-04" db="EMBL/GenBank/DDBJ databases">
        <title>Cohnella sp. nov., isolated from soil.</title>
        <authorList>
            <person name="Kim W."/>
        </authorList>
    </citation>
    <scope>NUCLEOTIDE SEQUENCE [LARGE SCALE GENOMIC DNA]</scope>
    <source>
        <strain evidence="2 3">CAU 1483</strain>
    </source>
</reference>
<accession>A0A4U0F7P2</accession>
<evidence type="ECO:0000313" key="3">
    <source>
        <dbReference type="Proteomes" id="UP000309673"/>
    </source>
</evidence>
<evidence type="ECO:0000259" key="1">
    <source>
        <dbReference type="Pfam" id="PF21686"/>
    </source>
</evidence>
<sequence length="302" mass="35135">MEKQIVAIEGKEVEISHPERVIWPEAGITKLDYLKYLIQAAPFLLPYTRDRMLMVWRYPNGIQGRRVEERSIHGHAPDWVPRVEYADKERILLNDTATLVWVANRGGIELHVPFDRHDRKDYPTELVFDLDPADSMPFDAVREVALKLRDVLEGLSLQSFPKTSGATGLQIFVPIEPKYTFEETRRINTFIARYMLQQMPRLITLERVVEKRGDKLYFDYLQLWRGRTMAAAYSVRAKPRATVSTPVTWNEVDQGFHPSDFTIVTVPQRLQKVGDLFRAISSSEFRTEQPVEEILKFIERTS</sequence>
<dbReference type="CDD" id="cd04861">
    <property type="entry name" value="LigD_Pol_like"/>
    <property type="match status" value="1"/>
</dbReference>
<dbReference type="InterPro" id="IPR052171">
    <property type="entry name" value="NHEJ_LigD"/>
</dbReference>
<dbReference type="Pfam" id="PF21686">
    <property type="entry name" value="LigD_Prim-Pol"/>
    <property type="match status" value="1"/>
</dbReference>
<protein>
    <submittedName>
        <fullName evidence="2">DNA polymerase domain-containing protein</fullName>
    </submittedName>
</protein>
<comment type="caution">
    <text evidence="2">The sequence shown here is derived from an EMBL/GenBank/DDBJ whole genome shotgun (WGS) entry which is preliminary data.</text>
</comment>
<gene>
    <name evidence="2" type="ORF">E5161_16265</name>
</gene>
<proteinExistence type="predicted"/>
<dbReference type="OrthoDB" id="9802472at2"/>
<dbReference type="Proteomes" id="UP000309673">
    <property type="component" value="Unassembled WGS sequence"/>
</dbReference>
<evidence type="ECO:0000313" key="2">
    <source>
        <dbReference type="EMBL" id="TJY40705.1"/>
    </source>
</evidence>
<name>A0A4U0F7P2_9BACL</name>
<dbReference type="PANTHER" id="PTHR42705:SF3">
    <property type="entry name" value="ATP-DEPENDENT DNA LIGASE"/>
    <property type="match status" value="1"/>
</dbReference>
<organism evidence="2 3">
    <name type="scientific">Cohnella pontilimi</name>
    <dbReference type="NCBI Taxonomy" id="2564100"/>
    <lineage>
        <taxon>Bacteria</taxon>
        <taxon>Bacillati</taxon>
        <taxon>Bacillota</taxon>
        <taxon>Bacilli</taxon>
        <taxon>Bacillales</taxon>
        <taxon>Paenibacillaceae</taxon>
        <taxon>Cohnella</taxon>
    </lineage>
</organism>
<dbReference type="NCBIfam" id="TIGR02778">
    <property type="entry name" value="ligD_pol"/>
    <property type="match status" value="1"/>
</dbReference>
<feature type="domain" description="DNA ligase D polymerase" evidence="1">
    <location>
        <begin position="29"/>
        <end position="277"/>
    </location>
</feature>